<keyword evidence="9" id="KW-1185">Reference proteome</keyword>
<dbReference type="InterPro" id="IPR012337">
    <property type="entry name" value="RNaseH-like_sf"/>
</dbReference>
<evidence type="ECO:0000256" key="6">
    <source>
        <dbReference type="ARBA" id="ARBA00023242"/>
    </source>
</evidence>
<keyword evidence="5" id="KW-0269">Exonuclease</keyword>
<dbReference type="SMART" id="SM00479">
    <property type="entry name" value="EXOIII"/>
    <property type="match status" value="1"/>
</dbReference>
<sequence>MSFMAMNSKSAYALALKYILSSSQIEDGGFPTKLEPGFVKTAPRKSIHECTRDDDIFALDCEMVTTRVGKELARISVVDIHENVVLDVYVKPKNEILDYNTPRNIGMDSQKYTLSSLKQDIVDNNLHVKAIIQDILAFRGSLADLENLNEAGRAKISALRKFQSHFFDRDSFQSFPKPFESLFIYTDVIHCNVFKMSDFMDKNSKSAYALALLLSGSQIQDGGFPTKLESGFVMTAPRKSIHECGARDDIFALDCEMVTTRVGNELARISVVDIHENVVLDVYVKPKNEILDYNTPSSGITPEMMANATRDLASVQAELLRMFHSRTIIVGHGLVNDFLALKLIHDHIVDTSVIYHNELGAKSLKNLSKEKLGRTIQ</sequence>
<comment type="subcellular location">
    <subcellularLocation>
        <location evidence="1">Nucleus</location>
    </subcellularLocation>
</comment>
<dbReference type="CDD" id="cd06145">
    <property type="entry name" value="REX1_like"/>
    <property type="match status" value="1"/>
</dbReference>
<dbReference type="VEuPathDB" id="VectorBase:LLOJ009268"/>
<dbReference type="InterPro" id="IPR013520">
    <property type="entry name" value="Ribonucl_H"/>
</dbReference>
<dbReference type="Pfam" id="PF00929">
    <property type="entry name" value="RNase_T"/>
    <property type="match status" value="1"/>
</dbReference>
<feature type="domain" description="Exonuclease" evidence="7">
    <location>
        <begin position="249"/>
        <end position="377"/>
    </location>
</feature>
<comment type="similarity">
    <text evidence="2">Belongs to the REXO1/REXO3 family.</text>
</comment>
<dbReference type="GO" id="GO:0004527">
    <property type="term" value="F:exonuclease activity"/>
    <property type="evidence" value="ECO:0007669"/>
    <property type="project" value="UniProtKB-KW"/>
</dbReference>
<dbReference type="AlphaFoldDB" id="A0A1B0CW84"/>
<reference evidence="8" key="1">
    <citation type="submission" date="2020-05" db="UniProtKB">
        <authorList>
            <consortium name="EnsemblMetazoa"/>
        </authorList>
    </citation>
    <scope>IDENTIFICATION</scope>
    <source>
        <strain evidence="8">Jacobina</strain>
    </source>
</reference>
<dbReference type="InterPro" id="IPR047021">
    <property type="entry name" value="REXO1/3/4-like"/>
</dbReference>
<dbReference type="PANTHER" id="PTHR12801:SF115">
    <property type="entry name" value="FI18136P1-RELATED"/>
    <property type="match status" value="1"/>
</dbReference>
<evidence type="ECO:0000313" key="9">
    <source>
        <dbReference type="Proteomes" id="UP000092461"/>
    </source>
</evidence>
<dbReference type="EMBL" id="AJWK01031967">
    <property type="status" value="NOT_ANNOTATED_CDS"/>
    <property type="molecule type" value="Genomic_DNA"/>
</dbReference>
<dbReference type="VEuPathDB" id="VectorBase:LLONM1_000967"/>
<dbReference type="VEuPathDB" id="VectorBase:LLONM1_006062"/>
<evidence type="ECO:0000259" key="7">
    <source>
        <dbReference type="SMART" id="SM00479"/>
    </source>
</evidence>
<evidence type="ECO:0000256" key="3">
    <source>
        <dbReference type="ARBA" id="ARBA00022722"/>
    </source>
</evidence>
<dbReference type="GO" id="GO:0003676">
    <property type="term" value="F:nucleic acid binding"/>
    <property type="evidence" value="ECO:0007669"/>
    <property type="project" value="InterPro"/>
</dbReference>
<dbReference type="InterPro" id="IPR036397">
    <property type="entry name" value="RNaseH_sf"/>
</dbReference>
<evidence type="ECO:0000256" key="5">
    <source>
        <dbReference type="ARBA" id="ARBA00022839"/>
    </source>
</evidence>
<proteinExistence type="inferred from homology"/>
<protein>
    <recommendedName>
        <fullName evidence="7">Exonuclease domain-containing protein</fullName>
    </recommendedName>
</protein>
<dbReference type="GO" id="GO:0006364">
    <property type="term" value="P:rRNA processing"/>
    <property type="evidence" value="ECO:0007669"/>
    <property type="project" value="UniProtKB-KW"/>
</dbReference>
<keyword evidence="3" id="KW-0540">Nuclease</keyword>
<dbReference type="EMBL" id="AJWK01031969">
    <property type="status" value="NOT_ANNOTATED_CDS"/>
    <property type="molecule type" value="Genomic_DNA"/>
</dbReference>
<organism evidence="8 9">
    <name type="scientific">Lutzomyia longipalpis</name>
    <name type="common">Sand fly</name>
    <dbReference type="NCBI Taxonomy" id="7200"/>
    <lineage>
        <taxon>Eukaryota</taxon>
        <taxon>Metazoa</taxon>
        <taxon>Ecdysozoa</taxon>
        <taxon>Arthropoda</taxon>
        <taxon>Hexapoda</taxon>
        <taxon>Insecta</taxon>
        <taxon>Pterygota</taxon>
        <taxon>Neoptera</taxon>
        <taxon>Endopterygota</taxon>
        <taxon>Diptera</taxon>
        <taxon>Nematocera</taxon>
        <taxon>Psychodoidea</taxon>
        <taxon>Psychodidae</taxon>
        <taxon>Lutzomyia</taxon>
        <taxon>Lutzomyia</taxon>
    </lineage>
</organism>
<keyword evidence="6" id="KW-0539">Nucleus</keyword>
<dbReference type="Proteomes" id="UP000092461">
    <property type="component" value="Unassembled WGS sequence"/>
</dbReference>
<accession>A0A1B0CW84</accession>
<dbReference type="EMBL" id="AJWK01031968">
    <property type="status" value="NOT_ANNOTATED_CDS"/>
    <property type="molecule type" value="Genomic_DNA"/>
</dbReference>
<evidence type="ECO:0000256" key="1">
    <source>
        <dbReference type="ARBA" id="ARBA00004123"/>
    </source>
</evidence>
<dbReference type="SUPFAM" id="SSF53098">
    <property type="entry name" value="Ribonuclease H-like"/>
    <property type="match status" value="2"/>
</dbReference>
<evidence type="ECO:0000313" key="8">
    <source>
        <dbReference type="EnsemblMetazoa" id="LLOJ009268-PA"/>
    </source>
</evidence>
<keyword evidence="4" id="KW-0378">Hydrolase</keyword>
<evidence type="ECO:0000256" key="4">
    <source>
        <dbReference type="ARBA" id="ARBA00022801"/>
    </source>
</evidence>
<dbReference type="EnsemblMetazoa" id="LLOJ009268-RA">
    <property type="protein sequence ID" value="LLOJ009268-PA"/>
    <property type="gene ID" value="LLOJ009268"/>
</dbReference>
<evidence type="ECO:0000256" key="2">
    <source>
        <dbReference type="ARBA" id="ARBA00006357"/>
    </source>
</evidence>
<dbReference type="Gene3D" id="3.30.420.10">
    <property type="entry name" value="Ribonuclease H-like superfamily/Ribonuclease H"/>
    <property type="match status" value="2"/>
</dbReference>
<dbReference type="GO" id="GO:0005634">
    <property type="term" value="C:nucleus"/>
    <property type="evidence" value="ECO:0007669"/>
    <property type="project" value="TreeGrafter"/>
</dbReference>
<dbReference type="InterPro" id="IPR034922">
    <property type="entry name" value="REX1-like_exo"/>
</dbReference>
<name>A0A1B0CW84_LUTLO</name>
<dbReference type="PANTHER" id="PTHR12801">
    <property type="entry name" value="RNA EXONUCLEASE REXO1 / RECO3 FAMILY MEMBER-RELATED"/>
    <property type="match status" value="1"/>
</dbReference>